<keyword evidence="2" id="KW-1185">Reference proteome</keyword>
<proteinExistence type="predicted"/>
<dbReference type="OrthoDB" id="356614at2"/>
<dbReference type="HOGENOM" id="CLU_082735_0_0_12"/>
<dbReference type="Proteomes" id="UP000002318">
    <property type="component" value="Chromosome"/>
</dbReference>
<dbReference type="InterPro" id="IPR015421">
    <property type="entry name" value="PyrdxlP-dep_Trfase_major"/>
</dbReference>
<keyword evidence="1" id="KW-0032">Aminotransferase</keyword>
<name>E1R7Y7_SEDSS</name>
<evidence type="ECO:0000313" key="2">
    <source>
        <dbReference type="Proteomes" id="UP000002318"/>
    </source>
</evidence>
<protein>
    <submittedName>
        <fullName evidence="1">Aminotransferase class-III</fullName>
    </submittedName>
</protein>
<dbReference type="EMBL" id="CP002116">
    <property type="protein sequence ID" value="ADK82842.1"/>
    <property type="molecule type" value="Genomic_DNA"/>
</dbReference>
<dbReference type="SUPFAM" id="SSF53383">
    <property type="entry name" value="PLP-dependent transferases"/>
    <property type="match status" value="1"/>
</dbReference>
<dbReference type="KEGG" id="ssm:Spirs_3756"/>
<dbReference type="AlphaFoldDB" id="E1R7Y7"/>
<dbReference type="GO" id="GO:0008483">
    <property type="term" value="F:transaminase activity"/>
    <property type="evidence" value="ECO:0007669"/>
    <property type="project" value="UniProtKB-KW"/>
</dbReference>
<dbReference type="Gene3D" id="3.90.1150.10">
    <property type="entry name" value="Aspartate Aminotransferase, domain 1"/>
    <property type="match status" value="1"/>
</dbReference>
<gene>
    <name evidence="1" type="ordered locus">Spirs_3756</name>
</gene>
<dbReference type="eggNOG" id="COG0001">
    <property type="taxonomic scope" value="Bacteria"/>
</dbReference>
<sequence length="301" mass="33587">MSGDLGYDALPPIRRARGYRLYDAEGRRFFDMYLDGGSAILGHRPEHMLRSLKSSAAKGLWAAFPGKDLPRLKKAIARLCVPISGMAGKRGYKAPPSVHLFRNRERLLAFCASAKLVDPMTLSVAECRSAVERGALLLWRPFASDFWERLLGDESLEMPEDLRIVPVIPVPGDFAPWALFSLRRIEETPSCDYGNEDPISASVAALTATAVHDLLRKVEEPGPLWPSFAEEAVSSLLWKRIGPYLVWKLDRDSYALFRASALKRRIVLPPSPDVPAIIPFSATEGEVQSFLRIEEEFHGNL</sequence>
<dbReference type="InterPro" id="IPR015424">
    <property type="entry name" value="PyrdxlP-dep_Trfase"/>
</dbReference>
<dbReference type="RefSeq" id="WP_013256301.1">
    <property type="nucleotide sequence ID" value="NC_014364.1"/>
</dbReference>
<dbReference type="InterPro" id="IPR015422">
    <property type="entry name" value="PyrdxlP-dep_Trfase_small"/>
</dbReference>
<dbReference type="STRING" id="573413.Spirs_3756"/>
<dbReference type="Gene3D" id="3.40.640.10">
    <property type="entry name" value="Type I PLP-dependent aspartate aminotransferase-like (Major domain)"/>
    <property type="match status" value="1"/>
</dbReference>
<accession>E1R7Y7</accession>
<reference evidence="1 2" key="1">
    <citation type="journal article" date="2010" name="Stand. Genomic Sci.">
        <title>Complete genome sequence of Spirochaeta smaragdinae type strain (SEBR 4228).</title>
        <authorList>
            <person name="Mavromatis K."/>
            <person name="Yasawong M."/>
            <person name="Chertkov O."/>
            <person name="Lapidus A."/>
            <person name="Lucas S."/>
            <person name="Nolan M."/>
            <person name="Del Rio T.G."/>
            <person name="Tice H."/>
            <person name="Cheng J.F."/>
            <person name="Pitluck S."/>
            <person name="Liolios K."/>
            <person name="Ivanova N."/>
            <person name="Tapia R."/>
            <person name="Han C."/>
            <person name="Bruce D."/>
            <person name="Goodwin L."/>
            <person name="Pati A."/>
            <person name="Chen A."/>
            <person name="Palaniappan K."/>
            <person name="Land M."/>
            <person name="Hauser L."/>
            <person name="Chang Y.J."/>
            <person name="Jeffries C.D."/>
            <person name="Detter J.C."/>
            <person name="Rohde M."/>
            <person name="Brambilla E."/>
            <person name="Spring S."/>
            <person name="Goker M."/>
            <person name="Sikorski J."/>
            <person name="Woyke T."/>
            <person name="Bristow J."/>
            <person name="Eisen J.A."/>
            <person name="Markowitz V."/>
            <person name="Hugenholtz P."/>
            <person name="Klenk H.P."/>
            <person name="Kyrpides N.C."/>
        </authorList>
    </citation>
    <scope>NUCLEOTIDE SEQUENCE [LARGE SCALE GENOMIC DNA]</scope>
    <source>
        <strain evidence="2">DSM 11293 / JCM 15392 / SEBR 4228</strain>
    </source>
</reference>
<keyword evidence="1" id="KW-0808">Transferase</keyword>
<organism evidence="1 2">
    <name type="scientific">Sediminispirochaeta smaragdinae (strain DSM 11293 / JCM 15392 / SEBR 4228)</name>
    <name type="common">Spirochaeta smaragdinae</name>
    <dbReference type="NCBI Taxonomy" id="573413"/>
    <lineage>
        <taxon>Bacteria</taxon>
        <taxon>Pseudomonadati</taxon>
        <taxon>Spirochaetota</taxon>
        <taxon>Spirochaetia</taxon>
        <taxon>Spirochaetales</taxon>
        <taxon>Spirochaetaceae</taxon>
        <taxon>Sediminispirochaeta</taxon>
    </lineage>
</organism>
<evidence type="ECO:0000313" key="1">
    <source>
        <dbReference type="EMBL" id="ADK82842.1"/>
    </source>
</evidence>